<comment type="caution">
    <text evidence="3">The sequence shown here is derived from an EMBL/GenBank/DDBJ whole genome shotgun (WGS) entry which is preliminary data.</text>
</comment>
<dbReference type="Proteomes" id="UP000265566">
    <property type="component" value="Chromosome 2"/>
</dbReference>
<name>A0A396J0P0_MEDTR</name>
<proteinExistence type="predicted"/>
<protein>
    <submittedName>
        <fullName evidence="3">Putative transcription factor ZF-HD family</fullName>
    </submittedName>
</protein>
<feature type="domain" description="ZF-HD dimerization-type" evidence="2">
    <location>
        <begin position="9"/>
        <end position="58"/>
    </location>
</feature>
<accession>A0A396J0P0</accession>
<evidence type="ECO:0000313" key="3">
    <source>
        <dbReference type="EMBL" id="RHN71579.1"/>
    </source>
</evidence>
<feature type="region of interest" description="Disordered" evidence="1">
    <location>
        <begin position="1"/>
        <end position="23"/>
    </location>
</feature>
<dbReference type="AlphaFoldDB" id="A0A396J0P0"/>
<dbReference type="InterPro" id="IPR006456">
    <property type="entry name" value="ZF_HD_homeobox_Cys/His_dimer"/>
</dbReference>
<dbReference type="EMBL" id="PSQE01000002">
    <property type="protein sequence ID" value="RHN71579.1"/>
    <property type="molecule type" value="Genomic_DNA"/>
</dbReference>
<evidence type="ECO:0000313" key="4">
    <source>
        <dbReference type="Proteomes" id="UP000265566"/>
    </source>
</evidence>
<dbReference type="Pfam" id="PF04770">
    <property type="entry name" value="ZF-HD_dimer"/>
    <property type="match status" value="1"/>
</dbReference>
<feature type="compositionally biased region" description="Basic and acidic residues" evidence="1">
    <location>
        <begin position="1"/>
        <end position="20"/>
    </location>
</feature>
<dbReference type="Gramene" id="rna7193">
    <property type="protein sequence ID" value="RHN71579.1"/>
    <property type="gene ID" value="gene7193"/>
</dbReference>
<organism evidence="3 4">
    <name type="scientific">Medicago truncatula</name>
    <name type="common">Barrel medic</name>
    <name type="synonym">Medicago tribuloides</name>
    <dbReference type="NCBI Taxonomy" id="3880"/>
    <lineage>
        <taxon>Eukaryota</taxon>
        <taxon>Viridiplantae</taxon>
        <taxon>Streptophyta</taxon>
        <taxon>Embryophyta</taxon>
        <taxon>Tracheophyta</taxon>
        <taxon>Spermatophyta</taxon>
        <taxon>Magnoliopsida</taxon>
        <taxon>eudicotyledons</taxon>
        <taxon>Gunneridae</taxon>
        <taxon>Pentapetalae</taxon>
        <taxon>rosids</taxon>
        <taxon>fabids</taxon>
        <taxon>Fabales</taxon>
        <taxon>Fabaceae</taxon>
        <taxon>Papilionoideae</taxon>
        <taxon>50 kb inversion clade</taxon>
        <taxon>NPAAA clade</taxon>
        <taxon>Hologalegina</taxon>
        <taxon>IRL clade</taxon>
        <taxon>Trifolieae</taxon>
        <taxon>Medicago</taxon>
    </lineage>
</organism>
<evidence type="ECO:0000256" key="1">
    <source>
        <dbReference type="SAM" id="MobiDB-lite"/>
    </source>
</evidence>
<gene>
    <name evidence="3" type="ORF">MtrunA17_Chr2g0278381</name>
</gene>
<evidence type="ECO:0000259" key="2">
    <source>
        <dbReference type="PROSITE" id="PS51523"/>
    </source>
</evidence>
<dbReference type="PROSITE" id="PS51523">
    <property type="entry name" value="ZF_HD_DIMER"/>
    <property type="match status" value="1"/>
</dbReference>
<reference evidence="4" key="1">
    <citation type="journal article" date="2018" name="Nat. Plants">
        <title>Whole-genome landscape of Medicago truncatula symbiotic genes.</title>
        <authorList>
            <person name="Pecrix Y."/>
            <person name="Staton S.E."/>
            <person name="Sallet E."/>
            <person name="Lelandais-Briere C."/>
            <person name="Moreau S."/>
            <person name="Carrere S."/>
            <person name="Blein T."/>
            <person name="Jardinaud M.F."/>
            <person name="Latrasse D."/>
            <person name="Zouine M."/>
            <person name="Zahm M."/>
            <person name="Kreplak J."/>
            <person name="Mayjonade B."/>
            <person name="Satge C."/>
            <person name="Perez M."/>
            <person name="Cauet S."/>
            <person name="Marande W."/>
            <person name="Chantry-Darmon C."/>
            <person name="Lopez-Roques C."/>
            <person name="Bouchez O."/>
            <person name="Berard A."/>
            <person name="Debelle F."/>
            <person name="Munos S."/>
            <person name="Bendahmane A."/>
            <person name="Berges H."/>
            <person name="Niebel A."/>
            <person name="Buitink J."/>
            <person name="Frugier F."/>
            <person name="Benhamed M."/>
            <person name="Crespi M."/>
            <person name="Gouzy J."/>
            <person name="Gamas P."/>
        </authorList>
    </citation>
    <scope>NUCLEOTIDE SEQUENCE [LARGE SCALE GENOMIC DNA]</scope>
    <source>
        <strain evidence="4">cv. Jemalong A17</strain>
    </source>
</reference>
<sequence length="93" mass="10295">MEKEEKKKSIGGEKRGRESFGGHAVDGCCEFIAAGEEGTLEAVICAAWRIQNSRIQILIPPSCFCVVVLHESDSLMLVMEPTYEDGWMEGDED</sequence>